<name>A0A7S6SX14_9PHYC</name>
<keyword evidence="1" id="KW-0472">Membrane</keyword>
<feature type="transmembrane region" description="Helical" evidence="1">
    <location>
        <begin position="46"/>
        <end position="66"/>
    </location>
</feature>
<dbReference type="NCBIfam" id="NF033632">
    <property type="entry name" value="SLATT_4"/>
    <property type="match status" value="1"/>
</dbReference>
<protein>
    <recommendedName>
        <fullName evidence="3">SLATT domain-containing protein</fullName>
    </recommendedName>
</protein>
<keyword evidence="1" id="KW-1133">Transmembrane helix</keyword>
<proteinExistence type="predicted"/>
<keyword evidence="1" id="KW-0812">Transmembrane</keyword>
<organism evidence="2">
    <name type="scientific">Bathycoccus sp. RCC716 virus 2</name>
    <dbReference type="NCBI Taxonomy" id="2530039"/>
    <lineage>
        <taxon>Viruses</taxon>
        <taxon>Varidnaviria</taxon>
        <taxon>Bamfordvirae</taxon>
        <taxon>Nucleocytoviricota</taxon>
        <taxon>Megaviricetes</taxon>
        <taxon>Algavirales</taxon>
        <taxon>Phycodnaviridae</taxon>
        <taxon>Prasinovirus</taxon>
    </lineage>
</organism>
<feature type="transmembrane region" description="Helical" evidence="1">
    <location>
        <begin position="81"/>
        <end position="101"/>
    </location>
</feature>
<reference evidence="2" key="1">
    <citation type="submission" date="2019-02" db="EMBL/GenBank/DDBJ databases">
        <authorList>
            <person name="Bachy C."/>
            <person name="Yung C.-M."/>
            <person name="Roux S."/>
            <person name="Sullivan M.B."/>
            <person name="Worden A.Z."/>
        </authorList>
    </citation>
    <scope>NUCLEOTIDE SEQUENCE</scope>
    <source>
        <strain evidence="2">BII-V2</strain>
    </source>
</reference>
<evidence type="ECO:0008006" key="3">
    <source>
        <dbReference type="Google" id="ProtNLM"/>
    </source>
</evidence>
<sequence length="250" mass="28529">MGVNVPEQHHWCPKQEKLLIGWAEKAAGYRWLHNFSRMFYKKQNDWLSYPCIIISSITGVGGFAVLSPNDESMSDEKKKQIIAVQYFFAFLNVLAGILTSVSKFNNSSKMMETHSAMCIQWSKFYRNIEMELSLETEHRGDVNEFVTKCRQDYDRLLDESPDVPPNAIDAFNMAFPDKENKPDVCNGLNVIGTNLGGSTDSEYNKRKIVKWLAKSRANTPDLELGRKMSTEVSQCELTSFPVSNQYKGKK</sequence>
<dbReference type="EMBL" id="MK522038">
    <property type="protein sequence ID" value="QOR60374.1"/>
    <property type="molecule type" value="Genomic_DNA"/>
</dbReference>
<accession>A0A7S6SX14</accession>
<evidence type="ECO:0000256" key="1">
    <source>
        <dbReference type="SAM" id="Phobius"/>
    </source>
</evidence>
<evidence type="ECO:0000313" key="2">
    <source>
        <dbReference type="EMBL" id="QOR60374.1"/>
    </source>
</evidence>